<keyword evidence="5" id="KW-0680">Restriction system</keyword>
<dbReference type="AlphaFoldDB" id="B9E5S2"/>
<dbReference type="Gene3D" id="3.40.50.150">
    <property type="entry name" value="Vaccinia Virus protein VP39"/>
    <property type="match status" value="1"/>
</dbReference>
<dbReference type="InterPro" id="IPR011639">
    <property type="entry name" value="MethylTrfase_TaqI-like_dom"/>
</dbReference>
<dbReference type="GO" id="GO:0032259">
    <property type="term" value="P:methylation"/>
    <property type="evidence" value="ECO:0007669"/>
    <property type="project" value="UniProtKB-KW"/>
</dbReference>
<evidence type="ECO:0000256" key="3">
    <source>
        <dbReference type="ARBA" id="ARBA00022679"/>
    </source>
</evidence>
<dbReference type="PRINTS" id="PR00507">
    <property type="entry name" value="N12N6MTFRASE"/>
</dbReference>
<organism evidence="10 11">
    <name type="scientific">Clostridium kluyveri (strain NBRC 12016)</name>
    <dbReference type="NCBI Taxonomy" id="583346"/>
    <lineage>
        <taxon>Bacteria</taxon>
        <taxon>Bacillati</taxon>
        <taxon>Bacillota</taxon>
        <taxon>Clostridia</taxon>
        <taxon>Eubacteriales</taxon>
        <taxon>Clostridiaceae</taxon>
        <taxon>Clostridium</taxon>
    </lineage>
</organism>
<feature type="domain" description="TaqI-like C-terminal specificity" evidence="9">
    <location>
        <begin position="450"/>
        <end position="561"/>
    </location>
</feature>
<dbReference type="EMBL" id="AP009049">
    <property type="protein sequence ID" value="BAH07847.1"/>
    <property type="molecule type" value="Genomic_DNA"/>
</dbReference>
<evidence type="ECO:0000256" key="5">
    <source>
        <dbReference type="ARBA" id="ARBA00022747"/>
    </source>
</evidence>
<dbReference type="REBASE" id="19816">
    <property type="entry name" value="M.CklAORF2796P"/>
</dbReference>
<keyword evidence="4" id="KW-0949">S-adenosyl-L-methionine</keyword>
<evidence type="ECO:0000256" key="7">
    <source>
        <dbReference type="ARBA" id="ARBA00047942"/>
    </source>
</evidence>
<proteinExistence type="predicted"/>
<dbReference type="InterPro" id="IPR050953">
    <property type="entry name" value="N4_N6_ade-DNA_methylase"/>
</dbReference>
<evidence type="ECO:0000313" key="10">
    <source>
        <dbReference type="EMBL" id="BAH07847.1"/>
    </source>
</evidence>
<reference evidence="11" key="1">
    <citation type="submission" date="2005-09" db="EMBL/GenBank/DDBJ databases">
        <title>Complete genome sequence of Clostridium kluyveri and comparative genomics of Clostridia species.</title>
        <authorList>
            <person name="Inui M."/>
            <person name="Nonaka H."/>
            <person name="Shinoda Y."/>
            <person name="Ikenaga Y."/>
            <person name="Abe M."/>
            <person name="Naito K."/>
            <person name="Vertes A.A."/>
            <person name="Yukawa H."/>
        </authorList>
    </citation>
    <scope>NUCLEOTIDE SEQUENCE [LARGE SCALE GENOMIC DNA]</scope>
    <source>
        <strain evidence="11">NBRC 12016</strain>
    </source>
</reference>
<keyword evidence="6" id="KW-0238">DNA-binding</keyword>
<protein>
    <recommendedName>
        <fullName evidence="1">site-specific DNA-methyltransferase (adenine-specific)</fullName>
        <ecNumber evidence="1">2.1.1.72</ecNumber>
    </recommendedName>
</protein>
<gene>
    <name evidence="10" type="ordered locus">CKR_2796</name>
</gene>
<dbReference type="PANTHER" id="PTHR33841">
    <property type="entry name" value="DNA METHYLTRANSFERASE YEEA-RELATED"/>
    <property type="match status" value="1"/>
</dbReference>
<evidence type="ECO:0000256" key="1">
    <source>
        <dbReference type="ARBA" id="ARBA00011900"/>
    </source>
</evidence>
<dbReference type="PANTHER" id="PTHR33841:SF6">
    <property type="entry name" value="TYPE II METHYLTRANSFERASE M.HINDII"/>
    <property type="match status" value="1"/>
</dbReference>
<dbReference type="GO" id="GO:0009007">
    <property type="term" value="F:site-specific DNA-methyltransferase (adenine-specific) activity"/>
    <property type="evidence" value="ECO:0007669"/>
    <property type="project" value="UniProtKB-EC"/>
</dbReference>
<keyword evidence="3" id="KW-0808">Transferase</keyword>
<dbReference type="InterPro" id="IPR029063">
    <property type="entry name" value="SAM-dependent_MTases_sf"/>
</dbReference>
<accession>B9E5S2</accession>
<evidence type="ECO:0000259" key="9">
    <source>
        <dbReference type="Pfam" id="PF12950"/>
    </source>
</evidence>
<keyword evidence="2" id="KW-0489">Methyltransferase</keyword>
<dbReference type="GO" id="GO:0003677">
    <property type="term" value="F:DNA binding"/>
    <property type="evidence" value="ECO:0007669"/>
    <property type="project" value="UniProtKB-KW"/>
</dbReference>
<name>B9E5S2_CLOK1</name>
<evidence type="ECO:0000256" key="4">
    <source>
        <dbReference type="ARBA" id="ARBA00022691"/>
    </source>
</evidence>
<evidence type="ECO:0000256" key="2">
    <source>
        <dbReference type="ARBA" id="ARBA00022603"/>
    </source>
</evidence>
<evidence type="ECO:0000313" key="11">
    <source>
        <dbReference type="Proteomes" id="UP000007969"/>
    </source>
</evidence>
<dbReference type="Pfam" id="PF07669">
    <property type="entry name" value="Eco57I"/>
    <property type="match status" value="1"/>
</dbReference>
<dbReference type="GO" id="GO:0009307">
    <property type="term" value="P:DNA restriction-modification system"/>
    <property type="evidence" value="ECO:0007669"/>
    <property type="project" value="UniProtKB-KW"/>
</dbReference>
<dbReference type="KEGG" id="ckr:CKR_2796"/>
<dbReference type="EC" id="2.1.1.72" evidence="1"/>
<feature type="domain" description="Type II methyltransferase M.TaqI-like" evidence="8">
    <location>
        <begin position="149"/>
        <end position="285"/>
    </location>
</feature>
<dbReference type="SUPFAM" id="SSF53335">
    <property type="entry name" value="S-adenosyl-L-methionine-dependent methyltransferases"/>
    <property type="match status" value="1"/>
</dbReference>
<sequence>MNCNLHKNGDKSVNDFIESIKKIYNFMETPIPKEEKLEIIKNFKQQFNISEKEYFSQKYYELVSINKRAGIVYTQRELSYFMIKNLIEEKDVIYNPFVKIVDPACGCGNILSVCFFYLRHIFIKNIEVINNVNNINLKLENINSHIVCNNLFGFDIDEIALKILNIDLFSISGEFQKENFVLKDFLIDAIEKKFDIFIGNPPYIGHKSIEKKYSETLKRVYKNIYKDKSDVYYCFFEKSLKSLEKAGKAAFITPRYFCEACSGKQLREFLSTNTTIYKIVDFYGIRPFKGVGVDPIIIFFRNKKGLNNKIEIIKPDKSEKKGRNKFYDSLFLNKDKIRYKKFFIPQSSIDDNGWVFISEFEKNIINKIRQKCNFTLKDICESYQGIITGCDRAFIADRDTILKNKIELNIIKPWIKSSYIHKNSIDGDKKFIIYSNFIEYESQYPNSIEYIGQYKEKLIKRRECKRGTRKWYELQWGRKAEIFEDKKIIFPYKSQNNRFALDKGSYFSADIYSLVIKRNDLVDYNTLLNVLNSSIYEFYFKTFGKKLGCNLYEYYPSNLMKLYIPPIISSKSYNFQEQLYDYFQLTHKEIKFIENSINI</sequence>
<comment type="catalytic activity">
    <reaction evidence="7">
        <text>a 2'-deoxyadenosine in DNA + S-adenosyl-L-methionine = an N(6)-methyl-2'-deoxyadenosine in DNA + S-adenosyl-L-homocysteine + H(+)</text>
        <dbReference type="Rhea" id="RHEA:15197"/>
        <dbReference type="Rhea" id="RHEA-COMP:12418"/>
        <dbReference type="Rhea" id="RHEA-COMP:12419"/>
        <dbReference type="ChEBI" id="CHEBI:15378"/>
        <dbReference type="ChEBI" id="CHEBI:57856"/>
        <dbReference type="ChEBI" id="CHEBI:59789"/>
        <dbReference type="ChEBI" id="CHEBI:90615"/>
        <dbReference type="ChEBI" id="CHEBI:90616"/>
        <dbReference type="EC" id="2.1.1.72"/>
    </reaction>
</comment>
<dbReference type="Pfam" id="PF12950">
    <property type="entry name" value="TaqI_C"/>
    <property type="match status" value="1"/>
</dbReference>
<evidence type="ECO:0000256" key="6">
    <source>
        <dbReference type="ARBA" id="ARBA00023125"/>
    </source>
</evidence>
<dbReference type="HOGENOM" id="CLU_025115_1_0_9"/>
<dbReference type="InterPro" id="IPR025931">
    <property type="entry name" value="TaqI_C"/>
</dbReference>
<dbReference type="Proteomes" id="UP000007969">
    <property type="component" value="Chromosome"/>
</dbReference>
<evidence type="ECO:0000259" key="8">
    <source>
        <dbReference type="Pfam" id="PF07669"/>
    </source>
</evidence>